<evidence type="ECO:0000256" key="8">
    <source>
        <dbReference type="ARBA" id="ARBA00023055"/>
    </source>
</evidence>
<dbReference type="VEuPathDB" id="VectorBase:AAEL003777"/>
<evidence type="ECO:0000256" key="4">
    <source>
        <dbReference type="ARBA" id="ARBA00018070"/>
    </source>
</evidence>
<keyword evidence="7" id="KW-0072">Autophagy</keyword>
<evidence type="ECO:0000256" key="5">
    <source>
        <dbReference type="ARBA" id="ARBA00022448"/>
    </source>
</evidence>
<dbReference type="GO" id="GO:0034727">
    <property type="term" value="P:piecemeal microautophagy of the nucleus"/>
    <property type="evidence" value="ECO:0007669"/>
    <property type="project" value="TreeGrafter"/>
</dbReference>
<dbReference type="InterPro" id="IPR026849">
    <property type="entry name" value="ATG2"/>
</dbReference>
<reference evidence="12" key="3">
    <citation type="submission" date="2012-09" db="EMBL/GenBank/DDBJ databases">
        <authorList>
            <consortium name="VectorBase"/>
        </authorList>
    </citation>
    <scope>NUCLEOTIDE SEQUENCE</scope>
    <source>
        <strain evidence="12">Liverpool</strain>
    </source>
</reference>
<evidence type="ECO:0000256" key="2">
    <source>
        <dbReference type="ARBA" id="ARBA00004623"/>
    </source>
</evidence>
<dbReference type="OMA" id="IRIVYCD"/>
<reference evidence="12" key="1">
    <citation type="submission" date="2005-10" db="EMBL/GenBank/DDBJ databases">
        <authorList>
            <person name="Loftus B.J."/>
            <person name="Nene V.M."/>
            <person name="Hannick L.I."/>
            <person name="Bidwell S."/>
            <person name="Haas B."/>
            <person name="Amedeo P."/>
            <person name="Orvis J."/>
            <person name="Wortman J.R."/>
            <person name="White O.R."/>
            <person name="Salzberg S."/>
            <person name="Shumway M."/>
            <person name="Koo H."/>
            <person name="Zhao Y."/>
            <person name="Holmes M."/>
            <person name="Miller J."/>
            <person name="Schatz M."/>
            <person name="Pop M."/>
            <person name="Pai G."/>
            <person name="Utterback T."/>
            <person name="Rogers Y.-H."/>
            <person name="Kravitz S."/>
            <person name="Fraser C.M."/>
        </authorList>
    </citation>
    <scope>NUCLEOTIDE SEQUENCE</scope>
    <source>
        <strain evidence="12">Liverpool</strain>
    </source>
</reference>
<proteinExistence type="inferred from homology"/>
<dbReference type="EMBL" id="CH477282">
    <property type="protein sequence ID" value="EAT44884.1"/>
    <property type="molecule type" value="Genomic_DNA"/>
</dbReference>
<dbReference type="GO" id="GO:0061723">
    <property type="term" value="P:glycophagy"/>
    <property type="evidence" value="ECO:0007669"/>
    <property type="project" value="TreeGrafter"/>
</dbReference>
<dbReference type="AlphaFoldDB" id="Q17EJ5"/>
<evidence type="ECO:0000313" key="13">
    <source>
        <dbReference type="Proteomes" id="UP000682892"/>
    </source>
</evidence>
<accession>Q17EJ5</accession>
<dbReference type="PANTHER" id="PTHR13190">
    <property type="entry name" value="AUTOPHAGY-RELATED 2, ISOFORM A"/>
    <property type="match status" value="1"/>
</dbReference>
<dbReference type="Pfam" id="PF13329">
    <property type="entry name" value="ATG2_CAD"/>
    <property type="match status" value="1"/>
</dbReference>
<keyword evidence="8" id="KW-0445">Lipid transport</keyword>
<evidence type="ECO:0000256" key="9">
    <source>
        <dbReference type="ARBA" id="ARBA00023136"/>
    </source>
</evidence>
<dbReference type="eggNOG" id="KOG2993">
    <property type="taxonomic scope" value="Eukaryota"/>
</dbReference>
<comment type="catalytic activity">
    <reaction evidence="10">
        <text>a 1,2-diacyl-sn-glycero-3-phospho-L-serine(in) = a 1,2-diacyl-sn-glycero-3-phospho-L-serine(out)</text>
        <dbReference type="Rhea" id="RHEA:38663"/>
        <dbReference type="ChEBI" id="CHEBI:57262"/>
    </reaction>
</comment>
<dbReference type="GO" id="GO:0006869">
    <property type="term" value="P:lipid transport"/>
    <property type="evidence" value="ECO:0007669"/>
    <property type="project" value="UniProtKB-KW"/>
</dbReference>
<dbReference type="GO" id="GO:0032266">
    <property type="term" value="F:phosphatidylinositol-3-phosphate binding"/>
    <property type="evidence" value="ECO:0007669"/>
    <property type="project" value="TreeGrafter"/>
</dbReference>
<evidence type="ECO:0000256" key="3">
    <source>
        <dbReference type="ARBA" id="ARBA00009714"/>
    </source>
</evidence>
<dbReference type="HOGENOM" id="CLU_1399244_0_0_1"/>
<comment type="subcellular location">
    <subcellularLocation>
        <location evidence="1">Endoplasmic reticulum membrane</location>
        <topology evidence="1">Peripheral membrane protein</topology>
    </subcellularLocation>
    <subcellularLocation>
        <location evidence="2">Preautophagosomal structure membrane</location>
        <topology evidence="2">Peripheral membrane protein</topology>
    </subcellularLocation>
</comment>
<dbReference type="GO" id="GO:0043495">
    <property type="term" value="F:protein-membrane adaptor activity"/>
    <property type="evidence" value="ECO:0007669"/>
    <property type="project" value="TreeGrafter"/>
</dbReference>
<dbReference type="GO" id="GO:0005789">
    <property type="term" value="C:endoplasmic reticulum membrane"/>
    <property type="evidence" value="ECO:0007669"/>
    <property type="project" value="UniProtKB-SubCell"/>
</dbReference>
<keyword evidence="6" id="KW-0256">Endoplasmic reticulum</keyword>
<comment type="catalytic activity">
    <reaction evidence="11">
        <text>a 1,2-diacyl-sn-glycero-3-phosphoethanolamine(in) = a 1,2-diacyl-sn-glycero-3-phosphoethanolamine(out)</text>
        <dbReference type="Rhea" id="RHEA:38895"/>
        <dbReference type="ChEBI" id="CHEBI:64612"/>
    </reaction>
</comment>
<reference evidence="12" key="2">
    <citation type="journal article" date="2007" name="Science">
        <title>Genome sequence of Aedes aegypti, a major arbovirus vector.</title>
        <authorList>
            <person name="Nene V."/>
            <person name="Wortman J.R."/>
            <person name="Lawson D."/>
            <person name="Haas B."/>
            <person name="Kodira C."/>
            <person name="Tu Z.J."/>
            <person name="Loftus B."/>
            <person name="Xi Z."/>
            <person name="Megy K."/>
            <person name="Grabherr M."/>
            <person name="Ren Q."/>
            <person name="Zdobnov E.M."/>
            <person name="Lobo N.F."/>
            <person name="Campbell K.S."/>
            <person name="Brown S.E."/>
            <person name="Bonaldo M.F."/>
            <person name="Zhu J."/>
            <person name="Sinkins S.P."/>
            <person name="Hogenkamp D.G."/>
            <person name="Amedeo P."/>
            <person name="Arensburger P."/>
            <person name="Atkinson P.W."/>
            <person name="Bidwell S."/>
            <person name="Biedler J."/>
            <person name="Birney E."/>
            <person name="Bruggner R.V."/>
            <person name="Costas J."/>
            <person name="Coy M.R."/>
            <person name="Crabtree J."/>
            <person name="Crawford M."/>
            <person name="Debruyn B."/>
            <person name="Decaprio D."/>
            <person name="Eiglmeier K."/>
            <person name="Eisenstadt E."/>
            <person name="El-Dorry H."/>
            <person name="Gelbart W.M."/>
            <person name="Gomes S.L."/>
            <person name="Hammond M."/>
            <person name="Hannick L.I."/>
            <person name="Hogan J.R."/>
            <person name="Holmes M.H."/>
            <person name="Jaffe D."/>
            <person name="Johnston J.S."/>
            <person name="Kennedy R.C."/>
            <person name="Koo H."/>
            <person name="Kravitz S."/>
            <person name="Kriventseva E.V."/>
            <person name="Kulp D."/>
            <person name="Labutti K."/>
            <person name="Lee E."/>
            <person name="Li S."/>
            <person name="Lovin D.D."/>
            <person name="Mao C."/>
            <person name="Mauceli E."/>
            <person name="Menck C.F."/>
            <person name="Miller J.R."/>
            <person name="Montgomery P."/>
            <person name="Mori A."/>
            <person name="Nascimento A.L."/>
            <person name="Naveira H.F."/>
            <person name="Nusbaum C."/>
            <person name="O'leary S."/>
            <person name="Orvis J."/>
            <person name="Pertea M."/>
            <person name="Quesneville H."/>
            <person name="Reidenbach K.R."/>
            <person name="Rogers Y.H."/>
            <person name="Roth C.W."/>
            <person name="Schneider J.R."/>
            <person name="Schatz M."/>
            <person name="Shumway M."/>
            <person name="Stanke M."/>
            <person name="Stinson E.O."/>
            <person name="Tubio J.M."/>
            <person name="Vanzee J.P."/>
            <person name="Verjovski-Almeida S."/>
            <person name="Werner D."/>
            <person name="White O."/>
            <person name="Wyder S."/>
            <person name="Zeng Q."/>
            <person name="Zhao Q."/>
            <person name="Zhao Y."/>
            <person name="Hill C.A."/>
            <person name="Raikhel A.S."/>
            <person name="Soares M.B."/>
            <person name="Knudson D.L."/>
            <person name="Lee N.H."/>
            <person name="Galagan J."/>
            <person name="Salzberg S.L."/>
            <person name="Paulsen I.T."/>
            <person name="Dimopoulos G."/>
            <person name="Collins F.H."/>
            <person name="Birren B."/>
            <person name="Fraser-Liggett C.M."/>
            <person name="Severson D.W."/>
        </authorList>
    </citation>
    <scope>NUCLEOTIDE SEQUENCE [LARGE SCALE GENOMIC DNA]</scope>
    <source>
        <strain evidence="12">Liverpool</strain>
    </source>
</reference>
<protein>
    <recommendedName>
        <fullName evidence="4">Autophagy-related protein 2</fullName>
    </recommendedName>
</protein>
<dbReference type="PaxDb" id="7159-AAEL003777-PA"/>
<evidence type="ECO:0000256" key="6">
    <source>
        <dbReference type="ARBA" id="ARBA00022824"/>
    </source>
</evidence>
<keyword evidence="9" id="KW-0472">Membrane</keyword>
<comment type="similarity">
    <text evidence="3">Belongs to the ATG2 family.</text>
</comment>
<organism evidence="12 13">
    <name type="scientific">Aedes aegypti</name>
    <name type="common">Yellowfever mosquito</name>
    <name type="synonym">Culex aegypti</name>
    <dbReference type="NCBI Taxonomy" id="7159"/>
    <lineage>
        <taxon>Eukaryota</taxon>
        <taxon>Metazoa</taxon>
        <taxon>Ecdysozoa</taxon>
        <taxon>Arthropoda</taxon>
        <taxon>Hexapoda</taxon>
        <taxon>Insecta</taxon>
        <taxon>Pterygota</taxon>
        <taxon>Neoptera</taxon>
        <taxon>Endopterygota</taxon>
        <taxon>Diptera</taxon>
        <taxon>Nematocera</taxon>
        <taxon>Culicoidea</taxon>
        <taxon>Culicidae</taxon>
        <taxon>Culicinae</taxon>
        <taxon>Aedini</taxon>
        <taxon>Aedes</taxon>
        <taxon>Stegomyia</taxon>
    </lineage>
</organism>
<dbReference type="PANTHER" id="PTHR13190:SF1">
    <property type="entry name" value="AUTOPHAGY-RELATED 2, ISOFORM A"/>
    <property type="match status" value="1"/>
</dbReference>
<dbReference type="GO" id="GO:0061709">
    <property type="term" value="P:reticulophagy"/>
    <property type="evidence" value="ECO:0007669"/>
    <property type="project" value="TreeGrafter"/>
</dbReference>
<evidence type="ECO:0000256" key="10">
    <source>
        <dbReference type="ARBA" id="ARBA00024479"/>
    </source>
</evidence>
<evidence type="ECO:0000256" key="1">
    <source>
        <dbReference type="ARBA" id="ARBA00004406"/>
    </source>
</evidence>
<dbReference type="GO" id="GO:0000422">
    <property type="term" value="P:autophagy of mitochondrion"/>
    <property type="evidence" value="ECO:0007669"/>
    <property type="project" value="TreeGrafter"/>
</dbReference>
<dbReference type="GO" id="GO:0000045">
    <property type="term" value="P:autophagosome assembly"/>
    <property type="evidence" value="ECO:0007669"/>
    <property type="project" value="TreeGrafter"/>
</dbReference>
<dbReference type="GO" id="GO:0061908">
    <property type="term" value="C:phagophore"/>
    <property type="evidence" value="ECO:0007669"/>
    <property type="project" value="TreeGrafter"/>
</dbReference>
<evidence type="ECO:0000256" key="11">
    <source>
        <dbReference type="ARBA" id="ARBA00024615"/>
    </source>
</evidence>
<dbReference type="STRING" id="7159.Q17EJ5"/>
<sequence length="183" mass="20354">MPWYAPWSNVIKKKVCRFLLQRYLGQFIEEKLSLDQLKVDFYNGTGTVSDVTLYCQALNDLCEGQGWGIEVICGHIGEVTVNIPYEAPLAKDSSIEVKNLSISLRPKARVTDGTSMFESMWSSMSSSMQLAQECLEREGGCAESPSAAPTNTIEGLEKFAQIIDNGKWRCTRLGKVIVFSTVL</sequence>
<evidence type="ECO:0000256" key="7">
    <source>
        <dbReference type="ARBA" id="ARBA00023006"/>
    </source>
</evidence>
<keyword evidence="5" id="KW-0813">Transport</keyword>
<dbReference type="GO" id="GO:0034045">
    <property type="term" value="C:phagophore assembly site membrane"/>
    <property type="evidence" value="ECO:0007669"/>
    <property type="project" value="UniProtKB-SubCell"/>
</dbReference>
<gene>
    <name evidence="12" type="ORF">AaeL_AAEL003777</name>
</gene>
<dbReference type="Proteomes" id="UP000682892">
    <property type="component" value="Unassembled WGS sequence"/>
</dbReference>
<evidence type="ECO:0000313" key="12">
    <source>
        <dbReference type="EMBL" id="EAT44884.1"/>
    </source>
</evidence>
<name>Q17EJ5_AEDAE</name>